<gene>
    <name evidence="2" type="ORF">DXD17_10500</name>
</gene>
<evidence type="ECO:0008006" key="4">
    <source>
        <dbReference type="Google" id="ProtNLM"/>
    </source>
</evidence>
<feature type="signal peptide" evidence="1">
    <location>
        <begin position="1"/>
        <end position="23"/>
    </location>
</feature>
<dbReference type="AlphaFoldDB" id="A0A3E4LLF4"/>
<evidence type="ECO:0000313" key="2">
    <source>
        <dbReference type="EMBL" id="RGK38248.1"/>
    </source>
</evidence>
<organism evidence="2 3">
    <name type="scientific">[Ruminococcus] lactaris</name>
    <dbReference type="NCBI Taxonomy" id="46228"/>
    <lineage>
        <taxon>Bacteria</taxon>
        <taxon>Bacillati</taxon>
        <taxon>Bacillota</taxon>
        <taxon>Clostridia</taxon>
        <taxon>Lachnospirales</taxon>
        <taxon>Lachnospiraceae</taxon>
        <taxon>Mediterraneibacter</taxon>
    </lineage>
</organism>
<reference evidence="2 3" key="1">
    <citation type="submission" date="2018-08" db="EMBL/GenBank/DDBJ databases">
        <title>A genome reference for cultivated species of the human gut microbiota.</title>
        <authorList>
            <person name="Zou Y."/>
            <person name="Xue W."/>
            <person name="Luo G."/>
        </authorList>
    </citation>
    <scope>NUCLEOTIDE SEQUENCE [LARGE SCALE GENOMIC DNA]</scope>
    <source>
        <strain evidence="2 3">TF11-7</strain>
    </source>
</reference>
<accession>A0A3E4LLF4</accession>
<dbReference type="RefSeq" id="WP_117688417.1">
    <property type="nucleotide sequence ID" value="NZ_QSQN01000028.1"/>
</dbReference>
<name>A0A3E4LLF4_9FIRM</name>
<comment type="caution">
    <text evidence="2">The sequence shown here is derived from an EMBL/GenBank/DDBJ whole genome shotgun (WGS) entry which is preliminary data.</text>
</comment>
<evidence type="ECO:0000313" key="3">
    <source>
        <dbReference type="Proteomes" id="UP000260793"/>
    </source>
</evidence>
<sequence>MKESKIVALALCAASLVGGGAYAFISAYQKDNTPPVLSAEKDEVTASIEATDEELKNGVVAVDKRDGNVSGSVMIDNIKKREDGSGDFDITYVGFDHSSNLGKLTRTLHYTDYESPKFELSDSLRFPAGKQINLLSYFSATDCIDGNVTPFISIGGDTEVLDKKPQQGFYDCTVSVTNSVGDTVTLPIQVEVYDGNTARPEIVLSEYLVYLPAGSEFDPNGYLSQIKEYDKVKQVVFSEGVGDPENQISITQIYVESGVDIYTPGVYMVNYLYTSPASGLDCTAKLIVVVE</sequence>
<proteinExistence type="predicted"/>
<evidence type="ECO:0000256" key="1">
    <source>
        <dbReference type="SAM" id="SignalP"/>
    </source>
</evidence>
<keyword evidence="1" id="KW-0732">Signal</keyword>
<dbReference type="Proteomes" id="UP000260793">
    <property type="component" value="Unassembled WGS sequence"/>
</dbReference>
<protein>
    <recommendedName>
        <fullName evidence="4">DUF5011 domain-containing protein</fullName>
    </recommendedName>
</protein>
<dbReference type="Gene3D" id="2.60.40.10">
    <property type="entry name" value="Immunoglobulins"/>
    <property type="match status" value="1"/>
</dbReference>
<dbReference type="InterPro" id="IPR013783">
    <property type="entry name" value="Ig-like_fold"/>
</dbReference>
<dbReference type="EMBL" id="QSQN01000028">
    <property type="protein sequence ID" value="RGK38248.1"/>
    <property type="molecule type" value="Genomic_DNA"/>
</dbReference>
<feature type="chain" id="PRO_5017802751" description="DUF5011 domain-containing protein" evidence="1">
    <location>
        <begin position="24"/>
        <end position="291"/>
    </location>
</feature>